<reference evidence="1 2" key="1">
    <citation type="journal article" date="2015" name="Genome Biol. Evol.">
        <title>Comparative Genomics of a Bacterivorous Green Alga Reveals Evolutionary Causalities and Consequences of Phago-Mixotrophic Mode of Nutrition.</title>
        <authorList>
            <person name="Burns J.A."/>
            <person name="Paasch A."/>
            <person name="Narechania A."/>
            <person name="Kim E."/>
        </authorList>
    </citation>
    <scope>NUCLEOTIDE SEQUENCE [LARGE SCALE GENOMIC DNA]</scope>
    <source>
        <strain evidence="1 2">PLY_AMNH</strain>
    </source>
</reference>
<gene>
    <name evidence="1" type="ORF">CYMTET_49483</name>
</gene>
<evidence type="ECO:0000313" key="2">
    <source>
        <dbReference type="Proteomes" id="UP001190700"/>
    </source>
</evidence>
<organism evidence="1 2">
    <name type="scientific">Cymbomonas tetramitiformis</name>
    <dbReference type="NCBI Taxonomy" id="36881"/>
    <lineage>
        <taxon>Eukaryota</taxon>
        <taxon>Viridiplantae</taxon>
        <taxon>Chlorophyta</taxon>
        <taxon>Pyramimonadophyceae</taxon>
        <taxon>Pyramimonadales</taxon>
        <taxon>Pyramimonadaceae</taxon>
        <taxon>Cymbomonas</taxon>
    </lineage>
</organism>
<comment type="caution">
    <text evidence="1">The sequence shown here is derived from an EMBL/GenBank/DDBJ whole genome shotgun (WGS) entry which is preliminary data.</text>
</comment>
<name>A0AAE0BRB6_9CHLO</name>
<protein>
    <submittedName>
        <fullName evidence="1">Uncharacterized protein</fullName>
    </submittedName>
</protein>
<dbReference type="AlphaFoldDB" id="A0AAE0BRB6"/>
<dbReference type="Proteomes" id="UP001190700">
    <property type="component" value="Unassembled WGS sequence"/>
</dbReference>
<sequence length="83" mass="9104">MGLYGGELRACPSFESGVEEGQKLCEVGFCHEPYLHLQMHLTSSTSAPTLKFALRSGDSPEERYFPQAGSWYTMDGVVDPATT</sequence>
<proteinExistence type="predicted"/>
<accession>A0AAE0BRB6</accession>
<dbReference type="EMBL" id="LGRX02033573">
    <property type="protein sequence ID" value="KAK3240704.1"/>
    <property type="molecule type" value="Genomic_DNA"/>
</dbReference>
<evidence type="ECO:0000313" key="1">
    <source>
        <dbReference type="EMBL" id="KAK3240704.1"/>
    </source>
</evidence>
<keyword evidence="2" id="KW-1185">Reference proteome</keyword>